<name>B1YEN4_EXIS2</name>
<dbReference type="Proteomes" id="UP000001681">
    <property type="component" value="Chromosome"/>
</dbReference>
<dbReference type="HOGENOM" id="CLU_2990014_0_0_9"/>
<keyword evidence="3" id="KW-1185">Reference proteome</keyword>
<protein>
    <submittedName>
        <fullName evidence="2">Uncharacterized protein</fullName>
    </submittedName>
</protein>
<organism evidence="2 3">
    <name type="scientific">Exiguobacterium sibiricum (strain DSM 17290 / CCUG 55495 / CIP 109462 / JCM 13490 / 255-15)</name>
    <dbReference type="NCBI Taxonomy" id="262543"/>
    <lineage>
        <taxon>Bacteria</taxon>
        <taxon>Bacillati</taxon>
        <taxon>Bacillota</taxon>
        <taxon>Bacilli</taxon>
        <taxon>Bacillales</taxon>
        <taxon>Bacillales Family XII. Incertae Sedis</taxon>
        <taxon>Exiguobacterium</taxon>
    </lineage>
</organism>
<keyword evidence="1" id="KW-0472">Membrane</keyword>
<accession>B1YEN4</accession>
<dbReference type="KEGG" id="esi:Exig_2755"/>
<gene>
    <name evidence="2" type="ordered locus">Exig_2755</name>
</gene>
<dbReference type="EMBL" id="CP001022">
    <property type="protein sequence ID" value="ACB62202.1"/>
    <property type="molecule type" value="Genomic_DNA"/>
</dbReference>
<keyword evidence="1" id="KW-1133">Transmembrane helix</keyword>
<evidence type="ECO:0000313" key="3">
    <source>
        <dbReference type="Proteomes" id="UP000001681"/>
    </source>
</evidence>
<reference evidence="2 3" key="2">
    <citation type="journal article" date="2008" name="BMC Genomics">
        <title>Architecture of thermal adaptation in an Exiguobacterium sibiricum strain isolated from 3 million year old permafrost: a genome and transcriptome approach.</title>
        <authorList>
            <person name="Rodrigues D.F."/>
            <person name="Ivanova N."/>
            <person name="He Z."/>
            <person name="Huebner M."/>
            <person name="Zhou J."/>
            <person name="Tiedje J.M."/>
        </authorList>
    </citation>
    <scope>NUCLEOTIDE SEQUENCE [LARGE SCALE GENOMIC DNA]</scope>
    <source>
        <strain evidence="3">DSM 17290 / CIP 109462 / JCM 13490 / 255-15</strain>
    </source>
</reference>
<keyword evidence="1" id="KW-0812">Transmembrane</keyword>
<reference evidence="2 3" key="1">
    <citation type="journal article" date="2006" name="Extremophiles">
        <title>Characterization of Exiguobacterium isolates from the Siberian permafrost. Description of Exiguobacterium sibiricum sp. nov.</title>
        <authorList>
            <person name="Rodrigues D.F."/>
            <person name="Goris J."/>
            <person name="Vishnivetskaya T."/>
            <person name="Gilichinsky D."/>
            <person name="Thomashow M.F."/>
            <person name="Tiedje J.M."/>
        </authorList>
    </citation>
    <scope>NUCLEOTIDE SEQUENCE [LARGE SCALE GENOMIC DNA]</scope>
    <source>
        <strain evidence="3">DSM 17290 / CIP 109462 / JCM 13490 / 255-15</strain>
    </source>
</reference>
<reference evidence="3" key="3">
    <citation type="submission" date="2008-04" db="EMBL/GenBank/DDBJ databases">
        <title>Complete sequence of chromosome of Exiguobacterium sibiricum 255-15.</title>
        <authorList>
            <consortium name="US DOE Joint Genome Institute"/>
            <person name="Copeland A."/>
            <person name="Lucas S."/>
            <person name="Lapidus A."/>
            <person name="Glavina del Rio T."/>
            <person name="Dalin E."/>
            <person name="Tice H."/>
            <person name="Bruce D."/>
            <person name="Goodwin L."/>
            <person name="Pitluck S."/>
            <person name="Kiss H."/>
            <person name="Chertkov O."/>
            <person name="Monk C."/>
            <person name="Brettin T."/>
            <person name="Detter J.C."/>
            <person name="Han C."/>
            <person name="Kuske C.R."/>
            <person name="Schmutz J."/>
            <person name="Larimer F."/>
            <person name="Land M."/>
            <person name="Hauser L."/>
            <person name="Kyrpides N."/>
            <person name="Mikhailova N."/>
            <person name="Vishnivetskaya T."/>
            <person name="Rodrigues D.F."/>
            <person name="Gilichinsky D."/>
            <person name="Tiedje J."/>
            <person name="Richardson P."/>
        </authorList>
    </citation>
    <scope>NUCLEOTIDE SEQUENCE [LARGE SCALE GENOMIC DNA]</scope>
    <source>
        <strain evidence="3">DSM 17290 / CIP 109462 / JCM 13490 / 255-15</strain>
    </source>
</reference>
<feature type="transmembrane region" description="Helical" evidence="1">
    <location>
        <begin position="5"/>
        <end position="24"/>
    </location>
</feature>
<feature type="transmembrane region" description="Helical" evidence="1">
    <location>
        <begin position="30"/>
        <end position="51"/>
    </location>
</feature>
<dbReference type="AlphaFoldDB" id="B1YEN4"/>
<proteinExistence type="predicted"/>
<evidence type="ECO:0000313" key="2">
    <source>
        <dbReference type="EMBL" id="ACB62202.1"/>
    </source>
</evidence>
<evidence type="ECO:0000256" key="1">
    <source>
        <dbReference type="SAM" id="Phobius"/>
    </source>
</evidence>
<sequence>MNYRFLAVLFAADAAILIIGGMLLRDTFQYAPVIGWAGGLLSLFAAIVFSMKRQKSR</sequence>
<dbReference type="RefSeq" id="WP_012371618.1">
    <property type="nucleotide sequence ID" value="NC_010556.1"/>
</dbReference>